<proteinExistence type="predicted"/>
<evidence type="ECO:0000259" key="2">
    <source>
        <dbReference type="Pfam" id="PF13472"/>
    </source>
</evidence>
<name>A0ABW5YAV9_9SPHI</name>
<dbReference type="PANTHER" id="PTHR30383:SF5">
    <property type="entry name" value="SGNH HYDROLASE-TYPE ESTERASE DOMAIN-CONTAINING PROTEIN"/>
    <property type="match status" value="1"/>
</dbReference>
<dbReference type="PANTHER" id="PTHR30383">
    <property type="entry name" value="THIOESTERASE 1/PROTEASE 1/LYSOPHOSPHOLIPASE L1"/>
    <property type="match status" value="1"/>
</dbReference>
<protein>
    <submittedName>
        <fullName evidence="3">SGNH/GDSL hydrolase family protein</fullName>
    </submittedName>
</protein>
<accession>A0ABW5YAV9</accession>
<feature type="domain" description="SGNH hydrolase-type esterase" evidence="2">
    <location>
        <begin position="47"/>
        <end position="209"/>
    </location>
</feature>
<reference evidence="4" key="1">
    <citation type="journal article" date="2019" name="Int. J. Syst. Evol. Microbiol.">
        <title>The Global Catalogue of Microorganisms (GCM) 10K type strain sequencing project: providing services to taxonomists for standard genome sequencing and annotation.</title>
        <authorList>
            <consortium name="The Broad Institute Genomics Platform"/>
            <consortium name="The Broad Institute Genome Sequencing Center for Infectious Disease"/>
            <person name="Wu L."/>
            <person name="Ma J."/>
        </authorList>
    </citation>
    <scope>NUCLEOTIDE SEQUENCE [LARGE SCALE GENOMIC DNA]</scope>
    <source>
        <strain evidence="4">KCTC 22437</strain>
    </source>
</reference>
<keyword evidence="1" id="KW-0732">Signal</keyword>
<dbReference type="RefSeq" id="WP_377183073.1">
    <property type="nucleotide sequence ID" value="NZ_JBHUPD010000001.1"/>
</dbReference>
<evidence type="ECO:0000313" key="3">
    <source>
        <dbReference type="EMBL" id="MFD2871922.1"/>
    </source>
</evidence>
<dbReference type="InterPro" id="IPR013830">
    <property type="entry name" value="SGNH_hydro"/>
</dbReference>
<organism evidence="3 4">
    <name type="scientific">Mucilaginibacter ximonensis</name>
    <dbReference type="NCBI Taxonomy" id="538021"/>
    <lineage>
        <taxon>Bacteria</taxon>
        <taxon>Pseudomonadati</taxon>
        <taxon>Bacteroidota</taxon>
        <taxon>Sphingobacteriia</taxon>
        <taxon>Sphingobacteriales</taxon>
        <taxon>Sphingobacteriaceae</taxon>
        <taxon>Mucilaginibacter</taxon>
    </lineage>
</organism>
<dbReference type="Proteomes" id="UP001597557">
    <property type="component" value="Unassembled WGS sequence"/>
</dbReference>
<dbReference type="InterPro" id="IPR036514">
    <property type="entry name" value="SGNH_hydro_sf"/>
</dbReference>
<gene>
    <name evidence="3" type="ORF">ACFS5N_05550</name>
</gene>
<feature type="signal peptide" evidence="1">
    <location>
        <begin position="1"/>
        <end position="20"/>
    </location>
</feature>
<dbReference type="Gene3D" id="3.40.50.1110">
    <property type="entry name" value="SGNH hydrolase"/>
    <property type="match status" value="1"/>
</dbReference>
<dbReference type="CDD" id="cd04501">
    <property type="entry name" value="SGNH_hydrolase_like_4"/>
    <property type="match status" value="1"/>
</dbReference>
<dbReference type="SUPFAM" id="SSF52266">
    <property type="entry name" value="SGNH hydrolase"/>
    <property type="match status" value="1"/>
</dbReference>
<dbReference type="Pfam" id="PF13472">
    <property type="entry name" value="Lipase_GDSL_2"/>
    <property type="match status" value="1"/>
</dbReference>
<dbReference type="GO" id="GO:0016787">
    <property type="term" value="F:hydrolase activity"/>
    <property type="evidence" value="ECO:0007669"/>
    <property type="project" value="UniProtKB-KW"/>
</dbReference>
<keyword evidence="4" id="KW-1185">Reference proteome</keyword>
<feature type="chain" id="PRO_5045380140" evidence="1">
    <location>
        <begin position="21"/>
        <end position="222"/>
    </location>
</feature>
<dbReference type="EMBL" id="JBHUPD010000001">
    <property type="protein sequence ID" value="MFD2871922.1"/>
    <property type="molecule type" value="Genomic_DNA"/>
</dbReference>
<evidence type="ECO:0000313" key="4">
    <source>
        <dbReference type="Proteomes" id="UP001597557"/>
    </source>
</evidence>
<comment type="caution">
    <text evidence="3">The sequence shown here is derived from an EMBL/GenBank/DDBJ whole genome shotgun (WGS) entry which is preliminary data.</text>
</comment>
<sequence length="222" mass="24645">MKNRVLLLGLSLLCGKAAMAQQDWPDLKRYQEANAKLTGKPVGIVYMGDSITDFWIRSDSAFFNDHQYVDRGISGQTSPQMLLRFRQDVIALKPKAVAILCGTNDIAGNTGSSSLEMIEDNISSMTELAIASHVRPILCSVLPANKFYWAPQMQPADSIIMLNSWISSYAKKKHIPYVDYYAVMVDDQKGLKAVYSKDGVHPNGVGYAVMEQVIQPVIKKIL</sequence>
<keyword evidence="3" id="KW-0378">Hydrolase</keyword>
<dbReference type="InterPro" id="IPR051532">
    <property type="entry name" value="Ester_Hydrolysis_Enzymes"/>
</dbReference>
<evidence type="ECO:0000256" key="1">
    <source>
        <dbReference type="SAM" id="SignalP"/>
    </source>
</evidence>